<dbReference type="Proteomes" id="UP000308528">
    <property type="component" value="Unassembled WGS sequence"/>
</dbReference>
<reference evidence="1 2" key="1">
    <citation type="submission" date="2019-04" db="EMBL/GenBank/DDBJ databases">
        <title>Lewinella litorea sp. nov., isolated from a marine sand.</title>
        <authorList>
            <person name="Yoon J.-H."/>
        </authorList>
    </citation>
    <scope>NUCLEOTIDE SEQUENCE [LARGE SCALE GENOMIC DNA]</scope>
    <source>
        <strain evidence="1 2">HSMS-39</strain>
    </source>
</reference>
<dbReference type="EMBL" id="SRSF01000001">
    <property type="protein sequence ID" value="THH41249.1"/>
    <property type="molecule type" value="Genomic_DNA"/>
</dbReference>
<dbReference type="OrthoDB" id="1489470at2"/>
<dbReference type="RefSeq" id="WP_136456075.1">
    <property type="nucleotide sequence ID" value="NZ_SRSF01000001.1"/>
</dbReference>
<organism evidence="1 2">
    <name type="scientific">Neolewinella litorea</name>
    <dbReference type="NCBI Taxonomy" id="2562452"/>
    <lineage>
        <taxon>Bacteria</taxon>
        <taxon>Pseudomonadati</taxon>
        <taxon>Bacteroidota</taxon>
        <taxon>Saprospiria</taxon>
        <taxon>Saprospirales</taxon>
        <taxon>Lewinellaceae</taxon>
        <taxon>Neolewinella</taxon>
    </lineage>
</organism>
<evidence type="ECO:0000313" key="1">
    <source>
        <dbReference type="EMBL" id="THH41249.1"/>
    </source>
</evidence>
<sequence>MNTGAFITTCRRLGAGERDPEVADQAFLAVADTMTVRYAIPFPATVQRTFDRRDTPSRTRRGQWHEMVQHLTDLNYLSIDTFQLWHQARAGNQEPPPKILLSVVEAVGRFVAEDDYPGYALIPSFPRGHLSGRLDWVEEYIVTVVYRLALYTSFDGDTEVRPRYRIGEQTAYGRSLAFRLRVYFHHYRRQFSRQRTTYLEWEHLPLLYQLDNSLGGTYKELLPERDAVFLHVSLQELLLNGPKLFDAFRRANKFLPNASGDYYLQYRIAEADGDTDEMSRREEKLARRADRRIRRSELHADTGGNHLGIRLLQLALWRSGFYTGMLDGDFGPVSHRAVLALVAQERDHGDWKDRKLDRVVVKATEAGSWLVDLKLVGRLLDAYAPPGEAEAEREENEIWDSLRASGREDVLDQRFAERQREVSMAYGQPEQHPFRRVYFGLRSLIRGAFRAVGRIVAWVAGAVETILGAVFDFVKALAKRLQEGIGLFFTGFRYFGHFLLGRPFVSLGNPVGQTHPVMITRYRIDFDVVNLVDAAVSDDDLLRHRAYIRRMTEGAVYFLDTTIAVIRLIATLQPPMGWLRLGVLVARCVRDLLRREGETVPVV</sequence>
<keyword evidence="2" id="KW-1185">Reference proteome</keyword>
<evidence type="ECO:0000313" key="2">
    <source>
        <dbReference type="Proteomes" id="UP000308528"/>
    </source>
</evidence>
<comment type="caution">
    <text evidence="1">The sequence shown here is derived from an EMBL/GenBank/DDBJ whole genome shotgun (WGS) entry which is preliminary data.</text>
</comment>
<proteinExistence type="predicted"/>
<dbReference type="AlphaFoldDB" id="A0A4S4NMS6"/>
<gene>
    <name evidence="1" type="ORF">E4021_01230</name>
</gene>
<name>A0A4S4NMS6_9BACT</name>
<protein>
    <submittedName>
        <fullName evidence="1">Uncharacterized protein</fullName>
    </submittedName>
</protein>
<accession>A0A4S4NMS6</accession>